<name>C5K4C6_PERM5</name>
<dbReference type="Proteomes" id="UP000007800">
    <property type="component" value="Unassembled WGS sequence"/>
</dbReference>
<gene>
    <name evidence="2" type="ORF">Pmar_PMAR004280</name>
</gene>
<organism evidence="3">
    <name type="scientific">Perkinsus marinus (strain ATCC 50983 / TXsc)</name>
    <dbReference type="NCBI Taxonomy" id="423536"/>
    <lineage>
        <taxon>Eukaryota</taxon>
        <taxon>Sar</taxon>
        <taxon>Alveolata</taxon>
        <taxon>Perkinsozoa</taxon>
        <taxon>Perkinsea</taxon>
        <taxon>Perkinsida</taxon>
        <taxon>Perkinsidae</taxon>
        <taxon>Perkinsus</taxon>
    </lineage>
</organism>
<dbReference type="RefSeq" id="XP_002788823.1">
    <property type="nucleotide sequence ID" value="XM_002788777.1"/>
</dbReference>
<protein>
    <submittedName>
        <fullName evidence="2">Uncharacterized protein</fullName>
    </submittedName>
</protein>
<accession>C5K4C6</accession>
<sequence>MTSAGEGRDSLDKGGDGSGKRKPPASSPQKRSVDDRDDELHLLQGRTNGHSRDDDEDQRDVLVSSQEVPQLGRGMNDGMVDLGELGEPPVKVPRVVDVIPRESASKPGGVTEEDEDAVSFSSECSVEEDDDDDSRGGKSVVEPEVPPARAEELEIYTYDPFFVPLDSGESSALDDCICRDLATLVEGDYGGAFSRLEPFAHPELHLVFLRKPEHASPELMPMMCRAFDGPREVAATVVWYKPADLLTDVIRLALDALKGSEVKFGLQSGIRAMVTSAASQEIVDDPKSKILMILDSEDPTSQTFENVRAAELPCAGRSDIFSGRVGGNYLRIEESVEKKGGEEIDVGRWRPLESSFLILRHQPPASASSRVGGESNEPEMVYLAIPYILLPFCLDAGPILRPPDLSHRIPMDPRSYFEYSSQFLFDAQPQVREHHPPGLLLYGDRALPFLTQMSDGRVPDDITLGLGLMTDARGRTCSRYGLLDTAHALSMAPLFPADSHLNPGGHRSLSESSLSSWEESSSSSHSEECSSGPLSKPLSQSGCGITELPIAFSSVCGSRTATSELARFLERTSAGQTGQTAQWQPSEMTMIDPAARYVGHCPSNMDTEPQQKQHDPAPTTRTVEYLKSGQATSEEIQSFGEEECRASIRMLATDRCGNYFLEKLCHHLDLHDVCIFLEELVIAPELSKNAREVAGSKVLLGTASQLKVERQDPPDDIVEILQVL</sequence>
<evidence type="ECO:0000256" key="1">
    <source>
        <dbReference type="SAM" id="MobiDB-lite"/>
    </source>
</evidence>
<feature type="compositionally biased region" description="Low complexity" evidence="1">
    <location>
        <begin position="510"/>
        <end position="535"/>
    </location>
</feature>
<feature type="compositionally biased region" description="Basic and acidic residues" evidence="1">
    <location>
        <begin position="1"/>
        <end position="19"/>
    </location>
</feature>
<feature type="region of interest" description="Disordered" evidence="1">
    <location>
        <begin position="1"/>
        <end position="145"/>
    </location>
</feature>
<dbReference type="EMBL" id="GG670491">
    <property type="protein sequence ID" value="EER20619.1"/>
    <property type="molecule type" value="Genomic_DNA"/>
</dbReference>
<evidence type="ECO:0000313" key="2">
    <source>
        <dbReference type="EMBL" id="EER20619.1"/>
    </source>
</evidence>
<proteinExistence type="predicted"/>
<dbReference type="InParanoid" id="C5K4C6"/>
<dbReference type="GeneID" id="9051066"/>
<keyword evidence="3" id="KW-1185">Reference proteome</keyword>
<reference evidence="2 3" key="1">
    <citation type="submission" date="2008-07" db="EMBL/GenBank/DDBJ databases">
        <authorList>
            <person name="El-Sayed N."/>
            <person name="Caler E."/>
            <person name="Inman J."/>
            <person name="Amedeo P."/>
            <person name="Hass B."/>
            <person name="Wortman J."/>
        </authorList>
    </citation>
    <scope>NUCLEOTIDE SEQUENCE [LARGE SCALE GENOMIC DNA]</scope>
    <source>
        <strain evidence="3">ATCC 50983 / TXsc</strain>
    </source>
</reference>
<feature type="compositionally biased region" description="Basic and acidic residues" evidence="1">
    <location>
        <begin position="31"/>
        <end position="41"/>
    </location>
</feature>
<feature type="region of interest" description="Disordered" evidence="1">
    <location>
        <begin position="503"/>
        <end position="538"/>
    </location>
</feature>
<evidence type="ECO:0000313" key="3">
    <source>
        <dbReference type="Proteomes" id="UP000007800"/>
    </source>
</evidence>
<dbReference type="AlphaFoldDB" id="C5K4C6"/>